<evidence type="ECO:0000313" key="3">
    <source>
        <dbReference type="EMBL" id="MUG45371.1"/>
    </source>
</evidence>
<sequence>MSIGKLICLAHAGGSASSYLRWSSRFDSSLKLVPLEYAGRGIRSNEPLYENMDETVADLIHMLKPQLADRIPYVLFGHSLGALVAYELAYALQQAQLPGPTILILSGKNPPHLHLRNKRHLMPDTEFRQELASMGGTPPELLEDPSFAEYFMPIARSDFKLVETYRLEAGRPKLHTSICVLNGMEDTLVDLMEMEGWGRYCEGEFWQQQFPGGHFYLHEHIEQVAVYLKRLLAQPSAWQPQN</sequence>
<dbReference type="InterPro" id="IPR001031">
    <property type="entry name" value="Thioesterase"/>
</dbReference>
<reference evidence="3 4" key="1">
    <citation type="submission" date="2019-11" db="EMBL/GenBank/DDBJ databases">
        <title>Draft genome sequences of five Paenibacillus species of dairy origin.</title>
        <authorList>
            <person name="Olajide A.M."/>
            <person name="Chen S."/>
            <person name="Lapointe G."/>
        </authorList>
    </citation>
    <scope>NUCLEOTIDE SEQUENCE [LARGE SCALE GENOMIC DNA]</scope>
    <source>
        <strain evidence="3 4">12CR55</strain>
    </source>
</reference>
<dbReference type="AlphaFoldDB" id="A0A7X2Z1Y4"/>
<accession>A0A7X2Z1Y4</accession>
<dbReference type="SUPFAM" id="SSF53474">
    <property type="entry name" value="alpha/beta-Hydrolases"/>
    <property type="match status" value="1"/>
</dbReference>
<gene>
    <name evidence="3" type="ORF">GNP95_10210</name>
</gene>
<comment type="similarity">
    <text evidence="1">Belongs to the thioesterase family.</text>
</comment>
<dbReference type="InterPro" id="IPR029058">
    <property type="entry name" value="AB_hydrolase_fold"/>
</dbReference>
<dbReference type="RefSeq" id="WP_155610706.1">
    <property type="nucleotide sequence ID" value="NZ_WNZW01000002.1"/>
</dbReference>
<dbReference type="Pfam" id="PF00975">
    <property type="entry name" value="Thioesterase"/>
    <property type="match status" value="1"/>
</dbReference>
<evidence type="ECO:0000259" key="2">
    <source>
        <dbReference type="Pfam" id="PF00975"/>
    </source>
</evidence>
<dbReference type="PANTHER" id="PTHR11487:SF0">
    <property type="entry name" value="S-ACYL FATTY ACID SYNTHASE THIOESTERASE, MEDIUM CHAIN"/>
    <property type="match status" value="1"/>
</dbReference>
<dbReference type="GO" id="GO:0016787">
    <property type="term" value="F:hydrolase activity"/>
    <property type="evidence" value="ECO:0007669"/>
    <property type="project" value="UniProtKB-KW"/>
</dbReference>
<evidence type="ECO:0000313" key="4">
    <source>
        <dbReference type="Proteomes" id="UP000447876"/>
    </source>
</evidence>
<dbReference type="InterPro" id="IPR012223">
    <property type="entry name" value="TEII"/>
</dbReference>
<organism evidence="3 4">
    <name type="scientific">Paenibacillus woosongensis</name>
    <dbReference type="NCBI Taxonomy" id="307580"/>
    <lineage>
        <taxon>Bacteria</taxon>
        <taxon>Bacillati</taxon>
        <taxon>Bacillota</taxon>
        <taxon>Bacilli</taxon>
        <taxon>Bacillales</taxon>
        <taxon>Paenibacillaceae</taxon>
        <taxon>Paenibacillus</taxon>
    </lineage>
</organism>
<name>A0A7X2Z1Y4_9BACL</name>
<dbReference type="EMBL" id="WNZW01000002">
    <property type="protein sequence ID" value="MUG45371.1"/>
    <property type="molecule type" value="Genomic_DNA"/>
</dbReference>
<comment type="caution">
    <text evidence="3">The sequence shown here is derived from an EMBL/GenBank/DDBJ whole genome shotgun (WGS) entry which is preliminary data.</text>
</comment>
<dbReference type="Proteomes" id="UP000447876">
    <property type="component" value="Unassembled WGS sequence"/>
</dbReference>
<dbReference type="Gene3D" id="3.40.50.1820">
    <property type="entry name" value="alpha/beta hydrolase"/>
    <property type="match status" value="1"/>
</dbReference>
<dbReference type="PANTHER" id="PTHR11487">
    <property type="entry name" value="THIOESTERASE"/>
    <property type="match status" value="1"/>
</dbReference>
<keyword evidence="3" id="KW-0378">Hydrolase</keyword>
<dbReference type="GO" id="GO:0008610">
    <property type="term" value="P:lipid biosynthetic process"/>
    <property type="evidence" value="ECO:0007669"/>
    <property type="project" value="TreeGrafter"/>
</dbReference>
<protein>
    <submittedName>
        <fullName evidence="3">Alpha/beta fold hydrolase</fullName>
    </submittedName>
</protein>
<feature type="domain" description="Thioesterase" evidence="2">
    <location>
        <begin position="5"/>
        <end position="226"/>
    </location>
</feature>
<dbReference type="OrthoDB" id="2213423at2"/>
<proteinExistence type="inferred from homology"/>
<evidence type="ECO:0000256" key="1">
    <source>
        <dbReference type="ARBA" id="ARBA00007169"/>
    </source>
</evidence>